<evidence type="ECO:0000256" key="7">
    <source>
        <dbReference type="PROSITE-ProRule" id="PRU01360"/>
    </source>
</evidence>
<dbReference type="InterPro" id="IPR023997">
    <property type="entry name" value="TonB-dep_OMP_SusC/RagA_CS"/>
</dbReference>
<dbReference type="SUPFAM" id="SSF49464">
    <property type="entry name" value="Carboxypeptidase regulatory domain-like"/>
    <property type="match status" value="1"/>
</dbReference>
<dbReference type="InterPro" id="IPR012910">
    <property type="entry name" value="Plug_dom"/>
</dbReference>
<dbReference type="InterPro" id="IPR036942">
    <property type="entry name" value="Beta-barrel_TonB_sf"/>
</dbReference>
<dbReference type="InterPro" id="IPR023996">
    <property type="entry name" value="TonB-dep_OMP_SusC/RagA"/>
</dbReference>
<evidence type="ECO:0000256" key="2">
    <source>
        <dbReference type="ARBA" id="ARBA00022448"/>
    </source>
</evidence>
<protein>
    <submittedName>
        <fullName evidence="10">TonB-linked SusC/RagA family outer membrane protein</fullName>
    </submittedName>
</protein>
<dbReference type="PROSITE" id="PS52016">
    <property type="entry name" value="TONB_DEPENDENT_REC_3"/>
    <property type="match status" value="1"/>
</dbReference>
<feature type="chain" id="PRO_5016163977" evidence="8">
    <location>
        <begin position="29"/>
        <end position="1049"/>
    </location>
</feature>
<proteinExistence type="inferred from homology"/>
<evidence type="ECO:0000256" key="5">
    <source>
        <dbReference type="ARBA" id="ARBA00023136"/>
    </source>
</evidence>
<comment type="caution">
    <text evidence="10">The sequence shown here is derived from an EMBL/GenBank/DDBJ whole genome shotgun (WGS) entry which is preliminary data.</text>
</comment>
<feature type="signal peptide" evidence="8">
    <location>
        <begin position="1"/>
        <end position="28"/>
    </location>
</feature>
<evidence type="ECO:0000256" key="3">
    <source>
        <dbReference type="ARBA" id="ARBA00022452"/>
    </source>
</evidence>
<organism evidence="10 11">
    <name type="scientific">Dysgonomonas alginatilytica</name>
    <dbReference type="NCBI Taxonomy" id="1605892"/>
    <lineage>
        <taxon>Bacteria</taxon>
        <taxon>Pseudomonadati</taxon>
        <taxon>Bacteroidota</taxon>
        <taxon>Bacteroidia</taxon>
        <taxon>Bacteroidales</taxon>
        <taxon>Dysgonomonadaceae</taxon>
        <taxon>Dysgonomonas</taxon>
    </lineage>
</organism>
<evidence type="ECO:0000313" key="11">
    <source>
        <dbReference type="Proteomes" id="UP000247973"/>
    </source>
</evidence>
<reference evidence="10 11" key="1">
    <citation type="submission" date="2018-03" db="EMBL/GenBank/DDBJ databases">
        <title>Genomic Encyclopedia of Archaeal and Bacterial Type Strains, Phase II (KMG-II): from individual species to whole genera.</title>
        <authorList>
            <person name="Goeker M."/>
        </authorList>
    </citation>
    <scope>NUCLEOTIDE SEQUENCE [LARGE SCALE GENOMIC DNA]</scope>
    <source>
        <strain evidence="10 11">DSM 100214</strain>
    </source>
</reference>
<keyword evidence="11" id="KW-1185">Reference proteome</keyword>
<keyword evidence="3 7" id="KW-1134">Transmembrane beta strand</keyword>
<evidence type="ECO:0000259" key="9">
    <source>
        <dbReference type="Pfam" id="PF07715"/>
    </source>
</evidence>
<dbReference type="Pfam" id="PF07715">
    <property type="entry name" value="Plug"/>
    <property type="match status" value="1"/>
</dbReference>
<evidence type="ECO:0000256" key="8">
    <source>
        <dbReference type="SAM" id="SignalP"/>
    </source>
</evidence>
<dbReference type="Gene3D" id="2.40.170.20">
    <property type="entry name" value="TonB-dependent receptor, beta-barrel domain"/>
    <property type="match status" value="1"/>
</dbReference>
<sequence>MNKQERMRLKKKCTLFIVCFFCTACLMAQSFKISGSVIDEKSDPVIGATISIKGTTTGTVADLNGKFSLDVPNENSILVVSYVSYTKQEIKIGSKRVFNIVLKEDQQLLDEVVVVGYGVQKKANLTGAVGAVNSNELNSRIAPSTSSLLQGRMAGLQVTQNSAMPGSENVEMRIRGMGTFSSAGNNPLVLIDGVEGDMNKLNPNMIESISVLKDASSAAIYGSRAANGVILVTTKAGTEGRLNIEYSFNYSMQKPTKPMDRITNSVEYMETINKAIDFSKNINAAWRYTDEEIDRYRRGQDPNDPTYNPAQYPNCDWMDYLIRDAALSQHFLSINGGRGGTTFNVGLGYLNQKGLLLGTDYERYDVQVNFKSSLTNRVTFGTNISMNYGVRHDTSFNDTDLGNMNASRDQMRSAYAASPLMTPQLPDGSGRWSSYAYENKGGNKNPIANAIAGGGQLIDSNYILASTFMNVKIVDGLSAEVKGAVKFAENQYKIMNATWDGAVFLPDANGVFENRPSTSMQSFRQRNNRSKQYTLFSTLNYLKTFDKVHNITAMAGYSQESYNYEQIEGYRTGYTSTDMWYLKPGPTPAQTNDSDVNEWALMSFFGRANYDYDGKYLVEANVRRDGTSRLPRNGRWGTFPSVSAGWRISEEDFMKGLSYMDNLKVRASWGQLGNQNIGNYPYQDMLENDNYNFGGTMTSGYTSKSIVNTNIKWETTTSTNVGLDFGFLGNKLYGSVDWYRKYTTDILRTLQVPNFVGIAGPTVNQGEMENIGWDFSLGHDNKIGDVRYSIRANLDTYKNTLLNYGADEINGVNIRREGLPWNTYYVMVQNGVYQNQAEIDNEGVVRTYAGAVTIKPGDIRYTDISGPDGVPDGVIDATYDRATVSGAFPKFNYGFNINVSYKMFDLSCFFQGVQGRKLYVSSWGISPFNQASAPPVFWRDAWDGEGTSNYIPHIYMDGYGPMQAGYSSFFLRDASYLRMKSIQVGYNVPAIWAKKLFVQNARVYFSGDNLLTFTNFFDGQIDPERTGQGSSDAMYPQAKIFTFGLKVTF</sequence>
<keyword evidence="8" id="KW-0732">Signal</keyword>
<dbReference type="GO" id="GO:0009279">
    <property type="term" value="C:cell outer membrane"/>
    <property type="evidence" value="ECO:0007669"/>
    <property type="project" value="UniProtKB-SubCell"/>
</dbReference>
<dbReference type="Pfam" id="PF13715">
    <property type="entry name" value="CarbopepD_reg_2"/>
    <property type="match status" value="1"/>
</dbReference>
<comment type="subcellular location">
    <subcellularLocation>
        <location evidence="1 7">Cell outer membrane</location>
        <topology evidence="1 7">Multi-pass membrane protein</topology>
    </subcellularLocation>
</comment>
<comment type="similarity">
    <text evidence="7">Belongs to the TonB-dependent receptor family.</text>
</comment>
<dbReference type="EMBL" id="QICL01000005">
    <property type="protein sequence ID" value="PXV66299.1"/>
    <property type="molecule type" value="Genomic_DNA"/>
</dbReference>
<name>A0A2V3PTM9_9BACT</name>
<dbReference type="SUPFAM" id="SSF56935">
    <property type="entry name" value="Porins"/>
    <property type="match status" value="1"/>
</dbReference>
<dbReference type="NCBIfam" id="TIGR04057">
    <property type="entry name" value="SusC_RagA_signa"/>
    <property type="match status" value="1"/>
</dbReference>
<dbReference type="FunFam" id="2.170.130.10:FF:000003">
    <property type="entry name" value="SusC/RagA family TonB-linked outer membrane protein"/>
    <property type="match status" value="1"/>
</dbReference>
<keyword evidence="2 7" id="KW-0813">Transport</keyword>
<dbReference type="Proteomes" id="UP000247973">
    <property type="component" value="Unassembled WGS sequence"/>
</dbReference>
<keyword evidence="4 7" id="KW-0812">Transmembrane</keyword>
<evidence type="ECO:0000256" key="4">
    <source>
        <dbReference type="ARBA" id="ARBA00022692"/>
    </source>
</evidence>
<keyword evidence="5 7" id="KW-0472">Membrane</keyword>
<evidence type="ECO:0000313" key="10">
    <source>
        <dbReference type="EMBL" id="PXV66299.1"/>
    </source>
</evidence>
<dbReference type="Gene3D" id="2.170.130.10">
    <property type="entry name" value="TonB-dependent receptor, plug domain"/>
    <property type="match status" value="1"/>
</dbReference>
<dbReference type="OrthoDB" id="9768177at2"/>
<accession>A0A2V3PTM9</accession>
<dbReference type="InterPro" id="IPR008969">
    <property type="entry name" value="CarboxyPept-like_regulatory"/>
</dbReference>
<dbReference type="FunFam" id="2.60.40.1120:FF:000003">
    <property type="entry name" value="Outer membrane protein Omp121"/>
    <property type="match status" value="1"/>
</dbReference>
<evidence type="ECO:0000256" key="1">
    <source>
        <dbReference type="ARBA" id="ARBA00004571"/>
    </source>
</evidence>
<dbReference type="NCBIfam" id="TIGR04056">
    <property type="entry name" value="OMP_RagA_SusC"/>
    <property type="match status" value="1"/>
</dbReference>
<dbReference type="InterPro" id="IPR037066">
    <property type="entry name" value="Plug_dom_sf"/>
</dbReference>
<gene>
    <name evidence="10" type="ORF">CLV62_10550</name>
</gene>
<keyword evidence="6 7" id="KW-0998">Cell outer membrane</keyword>
<evidence type="ECO:0000256" key="6">
    <source>
        <dbReference type="ARBA" id="ARBA00023237"/>
    </source>
</evidence>
<dbReference type="AlphaFoldDB" id="A0A2V3PTM9"/>
<feature type="domain" description="TonB-dependent receptor plug" evidence="9">
    <location>
        <begin position="122"/>
        <end position="229"/>
    </location>
</feature>
<dbReference type="InterPro" id="IPR039426">
    <property type="entry name" value="TonB-dep_rcpt-like"/>
</dbReference>
<dbReference type="Gene3D" id="2.60.40.1120">
    <property type="entry name" value="Carboxypeptidase-like, regulatory domain"/>
    <property type="match status" value="1"/>
</dbReference>